<dbReference type="Proteomes" id="UP000294530">
    <property type="component" value="Unassembled WGS sequence"/>
</dbReference>
<dbReference type="GeneID" id="94348272"/>
<dbReference type="AlphaFoldDB" id="A0A976FK66"/>
<keyword evidence="1" id="KW-0472">Membrane</keyword>
<dbReference type="EMBL" id="SHOA02000003">
    <property type="protein sequence ID" value="TDH68335.1"/>
    <property type="molecule type" value="Genomic_DNA"/>
</dbReference>
<gene>
    <name evidence="2" type="ORF">CCR75_004515</name>
</gene>
<feature type="transmembrane region" description="Helical" evidence="1">
    <location>
        <begin position="141"/>
        <end position="167"/>
    </location>
</feature>
<sequence>MMQCVDVSLCDINTIFIPGSCEILEKLAAELEGHADLKAFVEIIRSKFFGVTLADGFFSFVNAMAWDRLKNCLCMALIFQLVQLVLPGALIRYLPVLLNGKHLEDAVLSGLMPVVAAIVCELLVLDLIIFRATRQSIFRQIAAGVVGLVLGSIGFHVIIVLFGAPILEYGEVHRLISSTNL</sequence>
<keyword evidence="1" id="KW-0812">Transmembrane</keyword>
<accession>A0A976FK66</accession>
<dbReference type="RefSeq" id="XP_067817834.1">
    <property type="nucleotide sequence ID" value="XM_067962601.1"/>
</dbReference>
<name>A0A976FK66_BRELC</name>
<evidence type="ECO:0000256" key="1">
    <source>
        <dbReference type="SAM" id="Phobius"/>
    </source>
</evidence>
<comment type="caution">
    <text evidence="2">The sequence shown here is derived from an EMBL/GenBank/DDBJ whole genome shotgun (WGS) entry which is preliminary data.</text>
</comment>
<dbReference type="KEGG" id="blac:94348272"/>
<protein>
    <submittedName>
        <fullName evidence="2">Uncharacterized protein</fullName>
    </submittedName>
</protein>
<feature type="transmembrane region" description="Helical" evidence="1">
    <location>
        <begin position="73"/>
        <end position="94"/>
    </location>
</feature>
<evidence type="ECO:0000313" key="2">
    <source>
        <dbReference type="EMBL" id="TDH68335.1"/>
    </source>
</evidence>
<organism evidence="2 3">
    <name type="scientific">Bremia lactucae</name>
    <name type="common">Lettuce downy mildew</name>
    <dbReference type="NCBI Taxonomy" id="4779"/>
    <lineage>
        <taxon>Eukaryota</taxon>
        <taxon>Sar</taxon>
        <taxon>Stramenopiles</taxon>
        <taxon>Oomycota</taxon>
        <taxon>Peronosporomycetes</taxon>
        <taxon>Peronosporales</taxon>
        <taxon>Peronosporaceae</taxon>
        <taxon>Bremia</taxon>
    </lineage>
</organism>
<reference evidence="2 3" key="1">
    <citation type="journal article" date="2021" name="Genome Biol.">
        <title>AFLAP: assembly-free linkage analysis pipeline using k-mers from genome sequencing data.</title>
        <authorList>
            <person name="Fletcher K."/>
            <person name="Zhang L."/>
            <person name="Gil J."/>
            <person name="Han R."/>
            <person name="Cavanaugh K."/>
            <person name="Michelmore R."/>
        </authorList>
    </citation>
    <scope>NUCLEOTIDE SEQUENCE [LARGE SCALE GENOMIC DNA]</scope>
    <source>
        <strain evidence="2 3">SF5</strain>
    </source>
</reference>
<keyword evidence="1" id="KW-1133">Transmembrane helix</keyword>
<proteinExistence type="predicted"/>
<keyword evidence="3" id="KW-1185">Reference proteome</keyword>
<dbReference type="OrthoDB" id="17366at2759"/>
<evidence type="ECO:0000313" key="3">
    <source>
        <dbReference type="Proteomes" id="UP000294530"/>
    </source>
</evidence>
<feature type="transmembrane region" description="Helical" evidence="1">
    <location>
        <begin position="106"/>
        <end position="129"/>
    </location>
</feature>